<keyword evidence="2" id="KW-0472">Membrane</keyword>
<proteinExistence type="predicted"/>
<dbReference type="NCBIfam" id="NF038083">
    <property type="entry name" value="CU044_5270_fam"/>
    <property type="match status" value="1"/>
</dbReference>
<name>A0ABP7YHZ6_9ACTN</name>
<dbReference type="RefSeq" id="WP_345019706.1">
    <property type="nucleotide sequence ID" value="NZ_BAABDO010000020.1"/>
</dbReference>
<organism evidence="3 4">
    <name type="scientific">Actinomadura keratinilytica</name>
    <dbReference type="NCBI Taxonomy" id="547461"/>
    <lineage>
        <taxon>Bacteria</taxon>
        <taxon>Bacillati</taxon>
        <taxon>Actinomycetota</taxon>
        <taxon>Actinomycetes</taxon>
        <taxon>Streptosporangiales</taxon>
        <taxon>Thermomonosporaceae</taxon>
        <taxon>Actinomadura</taxon>
    </lineage>
</organism>
<feature type="region of interest" description="Disordered" evidence="1">
    <location>
        <begin position="74"/>
        <end position="98"/>
    </location>
</feature>
<evidence type="ECO:0000256" key="2">
    <source>
        <dbReference type="SAM" id="Phobius"/>
    </source>
</evidence>
<feature type="transmembrane region" description="Helical" evidence="2">
    <location>
        <begin position="54"/>
        <end position="73"/>
    </location>
</feature>
<reference evidence="4" key="1">
    <citation type="journal article" date="2019" name="Int. J. Syst. Evol. Microbiol.">
        <title>The Global Catalogue of Microorganisms (GCM) 10K type strain sequencing project: providing services to taxonomists for standard genome sequencing and annotation.</title>
        <authorList>
            <consortium name="The Broad Institute Genomics Platform"/>
            <consortium name="The Broad Institute Genome Sequencing Center for Infectious Disease"/>
            <person name="Wu L."/>
            <person name="Ma J."/>
        </authorList>
    </citation>
    <scope>NUCLEOTIDE SEQUENCE [LARGE SCALE GENOMIC DNA]</scope>
    <source>
        <strain evidence="4">JCM 17316</strain>
    </source>
</reference>
<keyword evidence="4" id="KW-1185">Reference proteome</keyword>
<evidence type="ECO:0000313" key="3">
    <source>
        <dbReference type="EMBL" id="GAA4136328.1"/>
    </source>
</evidence>
<accession>A0ABP7YHZ6</accession>
<keyword evidence="2" id="KW-0812">Transmembrane</keyword>
<dbReference type="InterPro" id="IPR047789">
    <property type="entry name" value="CU044_5270-like"/>
</dbReference>
<gene>
    <name evidence="3" type="ORF">GCM10022416_19960</name>
</gene>
<comment type="caution">
    <text evidence="3">The sequence shown here is derived from an EMBL/GenBank/DDBJ whole genome shotgun (WGS) entry which is preliminary data.</text>
</comment>
<evidence type="ECO:0000256" key="1">
    <source>
        <dbReference type="SAM" id="MobiDB-lite"/>
    </source>
</evidence>
<dbReference type="EMBL" id="BAABDO010000020">
    <property type="protein sequence ID" value="GAA4136328.1"/>
    <property type="molecule type" value="Genomic_DNA"/>
</dbReference>
<keyword evidence="2" id="KW-1133">Transmembrane helix</keyword>
<sequence length="393" mass="41492">MSRDVLRMLADARPAELDPDAPVDPATRAAELARAKTADYQAARAVPRRRVRPMWGLGLVGAATAAVVAATTLTGTDTGPRTGAGSPTAAARPGPSGALGSMDARTVLLAAAEQADKQTDSVRAYWYLTTLTRGYMRATSPQGDYTVMLQERWETWTPSAPRGTLWNRNQNLGARPATEADRAVWQRAGSPSTFVLKPAVMHKSNGAVRGKEAKVDAAPGEPHLDSAPVVDGKVFWLGRNVSVKDLRSLPADPARLKKSLLRWYTGTDPEGGGVPMGADEWLFTVTRGLIVEMPVTPEVRAAAFRMLAELKTVRSVGAVRDAQGRIGAAVAVNVKTANGVFQHRLIIDPASGNALGDEVIVVKPAGANANLPAGSPLQSTTVVKSAWTDSAPA</sequence>
<evidence type="ECO:0000313" key="4">
    <source>
        <dbReference type="Proteomes" id="UP001500266"/>
    </source>
</evidence>
<dbReference type="Proteomes" id="UP001500266">
    <property type="component" value="Unassembled WGS sequence"/>
</dbReference>
<protein>
    <submittedName>
        <fullName evidence="3">CU044_5270 family protein</fullName>
    </submittedName>
</protein>